<keyword evidence="1" id="KW-0472">Membrane</keyword>
<feature type="transmembrane region" description="Helical" evidence="1">
    <location>
        <begin position="39"/>
        <end position="63"/>
    </location>
</feature>
<proteinExistence type="predicted"/>
<evidence type="ECO:0000313" key="2">
    <source>
        <dbReference type="EMBL" id="RAL25069.1"/>
    </source>
</evidence>
<dbReference type="InterPro" id="IPR012902">
    <property type="entry name" value="N_methyl_site"/>
</dbReference>
<dbReference type="Proteomes" id="UP000249169">
    <property type="component" value="Unassembled WGS sequence"/>
</dbReference>
<evidence type="ECO:0008006" key="4">
    <source>
        <dbReference type="Google" id="ProtNLM"/>
    </source>
</evidence>
<name>A0A328CDL2_9DELT</name>
<keyword evidence="1" id="KW-1133">Transmembrane helix</keyword>
<dbReference type="AlphaFoldDB" id="A0A328CDL2"/>
<dbReference type="NCBIfam" id="TIGR02532">
    <property type="entry name" value="IV_pilin_GFxxxE"/>
    <property type="match status" value="1"/>
</dbReference>
<evidence type="ECO:0000313" key="3">
    <source>
        <dbReference type="Proteomes" id="UP000249169"/>
    </source>
</evidence>
<keyword evidence="1" id="KW-0812">Transmembrane</keyword>
<dbReference type="InterPro" id="IPR045584">
    <property type="entry name" value="Pilin-like"/>
</dbReference>
<dbReference type="EMBL" id="QHKO01000001">
    <property type="protein sequence ID" value="RAL25069.1"/>
    <property type="molecule type" value="Genomic_DNA"/>
</dbReference>
<comment type="caution">
    <text evidence="2">The sequence shown here is derived from an EMBL/GenBank/DDBJ whole genome shotgun (WGS) entry which is preliminary data.</text>
</comment>
<protein>
    <recommendedName>
        <fullName evidence="4">Prepilin-type N-terminal cleavage/methylation domain-containing protein</fullName>
    </recommendedName>
</protein>
<evidence type="ECO:0000256" key="1">
    <source>
        <dbReference type="SAM" id="Phobius"/>
    </source>
</evidence>
<dbReference type="SUPFAM" id="SSF54523">
    <property type="entry name" value="Pili subunits"/>
    <property type="match status" value="1"/>
</dbReference>
<accession>A0A328CDL2</accession>
<gene>
    <name evidence="2" type="ORF">DL240_02315</name>
</gene>
<reference evidence="2 3" key="1">
    <citation type="submission" date="2018-05" db="EMBL/GenBank/DDBJ databases">
        <title>Lujinxingia marina gen. nov. sp. nov., a new facultative anaerobic member of the class Deltaproteobacteria, and proposal of Lujinxingaceae fam. nov.</title>
        <authorList>
            <person name="Li C.-M."/>
        </authorList>
    </citation>
    <scope>NUCLEOTIDE SEQUENCE [LARGE SCALE GENOMIC DNA]</scope>
    <source>
        <strain evidence="2 3">B210</strain>
    </source>
</reference>
<sequence length="460" mass="50256">MRPATMPKRQAAMMKYALKEPMMQARPHREIRARGHQSGFTLVELMIAMALVGSLVAAIYGMFARTSDALIDVDAMSGSTDEARFALEMMRNELQSAGAQATPNASVDPWVRPNDSPLYALMPYADWQNDRSVYTGDATLQEIGNRNPQSAFSGLVVVGAYDFPQSFLISEVAPASARIENVERGVGRLLRVDPFDVATNGEVLLDDADPSAQAVVEAAEFRGLRISDRQGYMQFVPINDAVISMGAVVLATEPIAFRGPGRMSGLESIDGADNDYDAAMLDAFWFRVRVDPYDRNNLQLVRHRLDFGALQGLGSPTAADLVGAIAGTTDDEREQNTLVIANHVADFRVWFDCANAAGALEGGPLMVGWNPVSGACLDHPVDGTQPHRARVAHLRLSMRSERERTNRPHFDVSGNAQWLGFEQVNGTMRTYDVDPQHPGAASVITVQTSVDLTNFRMRGL</sequence>
<dbReference type="PROSITE" id="PS00409">
    <property type="entry name" value="PROKAR_NTER_METHYL"/>
    <property type="match status" value="1"/>
</dbReference>
<keyword evidence="3" id="KW-1185">Reference proteome</keyword>
<dbReference type="Pfam" id="PF07963">
    <property type="entry name" value="N_methyl"/>
    <property type="match status" value="1"/>
</dbReference>
<organism evidence="2 3">
    <name type="scientific">Lujinxingia litoralis</name>
    <dbReference type="NCBI Taxonomy" id="2211119"/>
    <lineage>
        <taxon>Bacteria</taxon>
        <taxon>Deltaproteobacteria</taxon>
        <taxon>Bradymonadales</taxon>
        <taxon>Lujinxingiaceae</taxon>
        <taxon>Lujinxingia</taxon>
    </lineage>
</organism>